<dbReference type="EMBL" id="CP158375">
    <property type="protein sequence ID" value="XDO98469.1"/>
    <property type="molecule type" value="Genomic_DNA"/>
</dbReference>
<keyword evidence="4 9" id="KW-0378">Hydrolase</keyword>
<name>A0AB39KXS8_9CAUL</name>
<evidence type="ECO:0000259" key="11">
    <source>
        <dbReference type="PROSITE" id="PS51192"/>
    </source>
</evidence>
<feature type="region of interest" description="Disordered" evidence="10">
    <location>
        <begin position="228"/>
        <end position="255"/>
    </location>
</feature>
<dbReference type="InterPro" id="IPR003711">
    <property type="entry name" value="CarD-like/TRCF_RID"/>
</dbReference>
<dbReference type="RefSeq" id="WP_369062344.1">
    <property type="nucleotide sequence ID" value="NZ_CP158375.1"/>
</dbReference>
<dbReference type="SUPFAM" id="SSF52540">
    <property type="entry name" value="P-loop containing nucleoside triphosphate hydrolases"/>
    <property type="match status" value="3"/>
</dbReference>
<evidence type="ECO:0000313" key="13">
    <source>
        <dbReference type="EMBL" id="XDO98469.1"/>
    </source>
</evidence>
<keyword evidence="3 9" id="KW-0227">DNA damage</keyword>
<evidence type="ECO:0000256" key="5">
    <source>
        <dbReference type="ARBA" id="ARBA00022806"/>
    </source>
</evidence>
<dbReference type="InterPro" id="IPR037235">
    <property type="entry name" value="TRCF-like_C_D7"/>
</dbReference>
<accession>A0AB39KXS8</accession>
<dbReference type="GO" id="GO:0003684">
    <property type="term" value="F:damaged DNA binding"/>
    <property type="evidence" value="ECO:0007669"/>
    <property type="project" value="InterPro"/>
</dbReference>
<dbReference type="InterPro" id="IPR014001">
    <property type="entry name" value="Helicase_ATP-bd"/>
</dbReference>
<keyword evidence="7 9" id="KW-0238">DNA-binding</keyword>
<dbReference type="SMART" id="SM00490">
    <property type="entry name" value="HELICc"/>
    <property type="match status" value="1"/>
</dbReference>
<dbReference type="InterPro" id="IPR041471">
    <property type="entry name" value="UvrB_inter"/>
</dbReference>
<dbReference type="GO" id="GO:0016787">
    <property type="term" value="F:hydrolase activity"/>
    <property type="evidence" value="ECO:0007669"/>
    <property type="project" value="UniProtKB-KW"/>
</dbReference>
<dbReference type="Pfam" id="PF00270">
    <property type="entry name" value="DEAD"/>
    <property type="match status" value="1"/>
</dbReference>
<dbReference type="PANTHER" id="PTHR47964">
    <property type="entry name" value="ATP-DEPENDENT DNA HELICASE HOMOLOG RECG, CHLOROPLASTIC"/>
    <property type="match status" value="1"/>
</dbReference>
<keyword evidence="6 9" id="KW-0067">ATP-binding</keyword>
<comment type="similarity">
    <text evidence="9">In the N-terminal section; belongs to the UvrB family.</text>
</comment>
<dbReference type="GO" id="GO:0000716">
    <property type="term" value="P:transcription-coupled nucleotide-excision repair, DNA damage recognition"/>
    <property type="evidence" value="ECO:0007669"/>
    <property type="project" value="UniProtKB-UniRule"/>
</dbReference>
<dbReference type="SMART" id="SM00487">
    <property type="entry name" value="DEXDc"/>
    <property type="match status" value="1"/>
</dbReference>
<evidence type="ECO:0000256" key="3">
    <source>
        <dbReference type="ARBA" id="ARBA00022763"/>
    </source>
</evidence>
<dbReference type="HAMAP" id="MF_00969">
    <property type="entry name" value="TRCF"/>
    <property type="match status" value="1"/>
</dbReference>
<proteinExistence type="inferred from homology"/>
<dbReference type="Gene3D" id="3.40.50.300">
    <property type="entry name" value="P-loop containing nucleotide triphosphate hydrolases"/>
    <property type="match status" value="2"/>
</dbReference>
<organism evidence="13">
    <name type="scientific">Caulobacter sp. 73W</name>
    <dbReference type="NCBI Taxonomy" id="3161137"/>
    <lineage>
        <taxon>Bacteria</taxon>
        <taxon>Pseudomonadati</taxon>
        <taxon>Pseudomonadota</taxon>
        <taxon>Alphaproteobacteria</taxon>
        <taxon>Caulobacterales</taxon>
        <taxon>Caulobacteraceae</taxon>
        <taxon>Caulobacter</taxon>
    </lineage>
</organism>
<feature type="domain" description="Helicase C-terminal" evidence="12">
    <location>
        <begin position="778"/>
        <end position="932"/>
    </location>
</feature>
<dbReference type="InterPro" id="IPR027417">
    <property type="entry name" value="P-loop_NTPase"/>
</dbReference>
<evidence type="ECO:0000256" key="6">
    <source>
        <dbReference type="ARBA" id="ARBA00022840"/>
    </source>
</evidence>
<dbReference type="EC" id="3.6.4.-" evidence="9"/>
<dbReference type="Gene3D" id="3.40.50.11180">
    <property type="match status" value="1"/>
</dbReference>
<dbReference type="GO" id="GO:0003678">
    <property type="term" value="F:DNA helicase activity"/>
    <property type="evidence" value="ECO:0007669"/>
    <property type="project" value="TreeGrafter"/>
</dbReference>
<dbReference type="Gene3D" id="3.90.1150.50">
    <property type="entry name" value="Transcription-repair-coupling factor, D7 domain"/>
    <property type="match status" value="1"/>
</dbReference>
<feature type="region of interest" description="Disordered" evidence="10">
    <location>
        <begin position="1"/>
        <end position="33"/>
    </location>
</feature>
<reference evidence="13" key="1">
    <citation type="submission" date="2024-06" db="EMBL/GenBank/DDBJ databases">
        <title>Caulobacter inopinatus, sp. nov.</title>
        <authorList>
            <person name="Donachie S.P."/>
        </authorList>
    </citation>
    <scope>NUCLEOTIDE SEQUENCE</scope>
    <source>
        <strain evidence="13">73W</strain>
    </source>
</reference>
<keyword evidence="5 13" id="KW-0347">Helicase</keyword>
<evidence type="ECO:0000259" key="12">
    <source>
        <dbReference type="PROSITE" id="PS51194"/>
    </source>
</evidence>
<dbReference type="SMART" id="SM00982">
    <property type="entry name" value="TRCF"/>
    <property type="match status" value="1"/>
</dbReference>
<dbReference type="GO" id="GO:0005737">
    <property type="term" value="C:cytoplasm"/>
    <property type="evidence" value="ECO:0007669"/>
    <property type="project" value="UniProtKB-SubCell"/>
</dbReference>
<dbReference type="PROSITE" id="PS51192">
    <property type="entry name" value="HELICASE_ATP_BIND_1"/>
    <property type="match status" value="1"/>
</dbReference>
<dbReference type="Gene3D" id="2.40.10.170">
    <property type="match status" value="1"/>
</dbReference>
<dbReference type="InterPro" id="IPR011545">
    <property type="entry name" value="DEAD/DEAH_box_helicase_dom"/>
</dbReference>
<dbReference type="Pfam" id="PF17757">
    <property type="entry name" value="UvrB_inter"/>
    <property type="match status" value="1"/>
</dbReference>
<evidence type="ECO:0000256" key="8">
    <source>
        <dbReference type="ARBA" id="ARBA00023204"/>
    </source>
</evidence>
<dbReference type="PANTHER" id="PTHR47964:SF1">
    <property type="entry name" value="ATP-DEPENDENT DNA HELICASE HOMOLOG RECG, CHLOROPLASTIC"/>
    <property type="match status" value="1"/>
</dbReference>
<evidence type="ECO:0000256" key="9">
    <source>
        <dbReference type="HAMAP-Rule" id="MF_00969"/>
    </source>
</evidence>
<dbReference type="PROSITE" id="PS51194">
    <property type="entry name" value="HELICASE_CTER"/>
    <property type="match status" value="1"/>
</dbReference>
<dbReference type="InterPro" id="IPR004576">
    <property type="entry name" value="Mfd"/>
</dbReference>
<dbReference type="Pfam" id="PF02559">
    <property type="entry name" value="CarD_TRCF_RID"/>
    <property type="match status" value="1"/>
</dbReference>
<sequence length="1117" mass="120337">MPQARKSEPAVAGEILTPGAAPPEVKTPASAQPPCSAIAAELSARSRKTATQVHVASSERRAEEIARALRGFTPQAQVLVLPPWDCLPYDRASPSRDIMGRRMAVLEILATTTAKDRVVIVSPEALIQRLAPNSALEDAFVLLRVGQAIDRAQLTQYCRRVGYVTDDRIDEPGEVAILGSVVDIFPADAALPVRLRLGEGDVIEEISPYDPLSQRTIDTLADLRVGPASEWIEPSQSPQETKEADAGEPRPAGREHGLAQHYGALQTLFDLIPKAQYSLDPKARQRLEEADRHVSEAFEARRALATSQTASPPEGLYLGQDELEAGFEHWTGPQAVAARLEPLPPLGGRRNASKALGAFVVQAREAGRRVVIGGLEHEVKLMARALQRGPGLIARPIADWAQALAAAPGELMSLNVDADAGFIDAQAGLVLICASDVFGGRLAARQGGSASALELEQELQLGDVVLHEDHGLGVLRDVRTIDVDGAPRDTVQLEYKGGDSLLAPIEEIGRIWRYGAEASAVALDRLKGDAWPKRRAEASAQIDEAAASLVALAKEKAGRTCDAIEPPRAAFDRFASRFPYPVTEDQARAIDDVLVDLRSGRPMDRLICADVGYGKTEVALRAAAAVALSGRQVMLAAPTTVLARQHFEVFKRRFADFGVGVAQLSRLVSPGQAKAVREGLASGEISVVIGTHALGGADVRFDALGLVIIDEEQKFGAALKEQLRALAGGGHILTLTATPIPRTMQAAIVGLQAVSLIATPPARRRPVRTFLAPFDIANLRTALYRERRRGGQSFIVAPRIEDLDPLRTLLDRHAPDLSVRVAHGGMAAEAVDDEMLAFADGDGDVLLATNIIESGLDVPRANTMVIWRPDRFGLSQLHQLRGRVGRGRTQGVAYLLTDDREPISDAARSRLSTLEAFDRLGSGIAISARDLDLRGGGDLVGDDQAGHMKLIGSALYQKLMERAVRQARGEVIEDEWSPQIRLDGPSLIPKSYCPDPVVRLNLYARLARLGEIADIDAFEEELVDRLGPTPPEAQRLLLTARLRTQAARAGVQRLSVGPKGVLLEFRGKPPKGAAKAIRRLHADVETKDQRVVLIGAWDEPQMAALLDRVLEALVPDG</sequence>
<evidence type="ECO:0000256" key="4">
    <source>
        <dbReference type="ARBA" id="ARBA00022801"/>
    </source>
</evidence>
<dbReference type="SUPFAM" id="SSF143517">
    <property type="entry name" value="TRCF domain-like"/>
    <property type="match status" value="1"/>
</dbReference>
<comment type="subcellular location">
    <subcellularLocation>
        <location evidence="9">Cytoplasm</location>
    </subcellularLocation>
</comment>
<feature type="compositionally biased region" description="Basic and acidic residues" evidence="10">
    <location>
        <begin position="240"/>
        <end position="255"/>
    </location>
</feature>
<evidence type="ECO:0000256" key="1">
    <source>
        <dbReference type="ARBA" id="ARBA00022490"/>
    </source>
</evidence>
<keyword evidence="1 9" id="KW-0963">Cytoplasm</keyword>
<comment type="function">
    <text evidence="9">Couples transcription and DNA repair by recognizing RNA polymerase (RNAP) stalled at DNA lesions. Mediates ATP-dependent release of RNAP and its truncated transcript from the DNA, and recruitment of nucleotide excision repair machinery to the damaged site.</text>
</comment>
<keyword evidence="8 9" id="KW-0234">DNA repair</keyword>
<dbReference type="AlphaFoldDB" id="A0AB39KXS8"/>
<keyword evidence="2 9" id="KW-0547">Nucleotide-binding</keyword>
<dbReference type="GO" id="GO:0005524">
    <property type="term" value="F:ATP binding"/>
    <property type="evidence" value="ECO:0007669"/>
    <property type="project" value="UniProtKB-UniRule"/>
</dbReference>
<dbReference type="GO" id="GO:0006355">
    <property type="term" value="P:regulation of DNA-templated transcription"/>
    <property type="evidence" value="ECO:0007669"/>
    <property type="project" value="UniProtKB-UniRule"/>
</dbReference>
<comment type="similarity">
    <text evidence="9">In the C-terminal section; belongs to the helicase family. RecG subfamily.</text>
</comment>
<dbReference type="SMART" id="SM01058">
    <property type="entry name" value="CarD_TRCF"/>
    <property type="match status" value="1"/>
</dbReference>
<gene>
    <name evidence="9" type="primary">mfd</name>
    <name evidence="13" type="ORF">ABOZ73_08660</name>
</gene>
<evidence type="ECO:0000256" key="2">
    <source>
        <dbReference type="ARBA" id="ARBA00022741"/>
    </source>
</evidence>
<feature type="domain" description="Helicase ATP-binding" evidence="11">
    <location>
        <begin position="596"/>
        <end position="757"/>
    </location>
</feature>
<dbReference type="Pfam" id="PF03461">
    <property type="entry name" value="TRCF"/>
    <property type="match status" value="1"/>
</dbReference>
<protein>
    <recommendedName>
        <fullName evidence="9">Transcription-repair-coupling factor</fullName>
        <shortName evidence="9">TRCF</shortName>
        <ecNumber evidence="9">3.6.4.-</ecNumber>
    </recommendedName>
</protein>
<evidence type="ECO:0000256" key="10">
    <source>
        <dbReference type="SAM" id="MobiDB-lite"/>
    </source>
</evidence>
<evidence type="ECO:0000256" key="7">
    <source>
        <dbReference type="ARBA" id="ARBA00023125"/>
    </source>
</evidence>
<dbReference type="Pfam" id="PF00271">
    <property type="entry name" value="Helicase_C"/>
    <property type="match status" value="1"/>
</dbReference>
<dbReference type="InterPro" id="IPR005118">
    <property type="entry name" value="TRCF_C"/>
</dbReference>
<dbReference type="InterPro" id="IPR036101">
    <property type="entry name" value="CarD-like/TRCF_RID_sf"/>
</dbReference>
<dbReference type="SUPFAM" id="SSF141259">
    <property type="entry name" value="CarD-like"/>
    <property type="match status" value="1"/>
</dbReference>
<dbReference type="InterPro" id="IPR047112">
    <property type="entry name" value="RecG/Mfd"/>
</dbReference>
<dbReference type="Gene3D" id="3.30.2060.10">
    <property type="entry name" value="Penicillin-binding protein 1b domain"/>
    <property type="match status" value="1"/>
</dbReference>
<dbReference type="InterPro" id="IPR001650">
    <property type="entry name" value="Helicase_C-like"/>
</dbReference>